<organism evidence="2">
    <name type="scientific">Vibrio splendidus</name>
    <dbReference type="NCBI Taxonomy" id="29497"/>
    <lineage>
        <taxon>Bacteria</taxon>
        <taxon>Pseudomonadati</taxon>
        <taxon>Pseudomonadota</taxon>
        <taxon>Gammaproteobacteria</taxon>
        <taxon>Vibrionales</taxon>
        <taxon>Vibrionaceae</taxon>
        <taxon>Vibrio</taxon>
    </lineage>
</organism>
<protein>
    <recommendedName>
        <fullName evidence="3">Type II toxin-antitoxin system RelE/ParE family toxin</fullName>
    </recommendedName>
</protein>
<keyword evidence="1" id="KW-1277">Toxin-antitoxin system</keyword>
<sequence>MTKKVNVTIAPTAEWALKEIESYKSINTNPSEAANFVDELLLDSVDAITQDPTRYRYNSTLLDKGVRFREWIDPDKGYRVLYEEYNTDVDILLYCSTKQDYESLLYRYNIIR</sequence>
<proteinExistence type="predicted"/>
<name>A0A0H3ZVV9_VIBSP</name>
<evidence type="ECO:0000256" key="1">
    <source>
        <dbReference type="ARBA" id="ARBA00022649"/>
    </source>
</evidence>
<dbReference type="InterPro" id="IPR007712">
    <property type="entry name" value="RelE/ParE_toxin"/>
</dbReference>
<dbReference type="InterPro" id="IPR035093">
    <property type="entry name" value="RelE/ParE_toxin_dom_sf"/>
</dbReference>
<dbReference type="AlphaFoldDB" id="A0A0H3ZVV9"/>
<evidence type="ECO:0008006" key="3">
    <source>
        <dbReference type="Google" id="ProtNLM"/>
    </source>
</evidence>
<reference evidence="2" key="1">
    <citation type="journal article" date="2015" name="MBio">
        <title>Eco-Evolutionary Dynamics of Episomes among Ecologically Cohesive Bacterial Populations.</title>
        <authorList>
            <person name="Xue H."/>
            <person name="Cordero O.X."/>
            <person name="Camas F.M."/>
            <person name="Trimble W."/>
            <person name="Meyer F."/>
            <person name="Guglielmini J."/>
            <person name="Rocha E.P."/>
            <person name="Polz M.F."/>
        </authorList>
    </citation>
    <scope>NUCLEOTIDE SEQUENCE</scope>
    <source>
        <strain evidence="2">FF_24</strain>
    </source>
</reference>
<evidence type="ECO:0000313" key="2">
    <source>
        <dbReference type="EMBL" id="AKN40420.1"/>
    </source>
</evidence>
<accession>A0A0H3ZVV9</accession>
<dbReference type="Gene3D" id="3.30.2310.20">
    <property type="entry name" value="RelE-like"/>
    <property type="match status" value="1"/>
</dbReference>
<dbReference type="Pfam" id="PF05016">
    <property type="entry name" value="ParE_toxin"/>
    <property type="match status" value="1"/>
</dbReference>
<dbReference type="EMBL" id="KP795694">
    <property type="protein sequence ID" value="AKN40420.1"/>
    <property type="molecule type" value="Genomic_DNA"/>
</dbReference>